<sequence>MKRAIVIITEGASRPLLEQWVAAGLLPGFASLLQSGRHGLMRSDIVPYEPPGLISAFTGASPGEHGVYSYWAAQNADIQPRVLQPGDIARPLLWNRPEFGRRRVALVNLFGTCPVEPLNGSSIAYPMQQTVHACHPRGLLLELSQAGIRIHHDVSIWYAGQARETFLSRVLEADVQRTQAAFYLWNKERPDLLVLNLTGIDRVAHFYWHELEPGSPIAPEQGAIFRAFQTADLTIRRATELLDDETSLLVFSEIGSGPLRAFCSVNAALEKAGLLRTEGQEIDWGSTAAFEAVQGTHGVNINLRGRNRAGIIEPEDYDRTRRQTRDALIAATNPYTGLPLFKAVRLREEVYAGECLPRAPDLVVEPLDERYLPLGDPFWARAVNRTLQSGWHRRDSFWAAVGTAVGAGEAEEGRPAAVYPTLCRMLGIDVDARGLW</sequence>
<dbReference type="SUPFAM" id="SSF53649">
    <property type="entry name" value="Alkaline phosphatase-like"/>
    <property type="match status" value="1"/>
</dbReference>
<evidence type="ECO:0000313" key="1">
    <source>
        <dbReference type="EMBL" id="AUX26886.1"/>
    </source>
</evidence>
<accession>A0A4P2QC55</accession>
<reference evidence="1 2" key="1">
    <citation type="submission" date="2015-09" db="EMBL/GenBank/DDBJ databases">
        <title>Sorangium comparison.</title>
        <authorList>
            <person name="Zaburannyi N."/>
            <person name="Bunk B."/>
            <person name="Overmann J."/>
            <person name="Mueller R."/>
        </authorList>
    </citation>
    <scope>NUCLEOTIDE SEQUENCE [LARGE SCALE GENOMIC DNA]</scope>
    <source>
        <strain evidence="1 2">So ceGT47</strain>
    </source>
</reference>
<name>A0A4P2QC55_SORCE</name>
<dbReference type="AlphaFoldDB" id="A0A4P2QC55"/>
<dbReference type="EMBL" id="CP012670">
    <property type="protein sequence ID" value="AUX26886.1"/>
    <property type="molecule type" value="Genomic_DNA"/>
</dbReference>
<organism evidence="1 2">
    <name type="scientific">Sorangium cellulosum</name>
    <name type="common">Polyangium cellulosum</name>
    <dbReference type="NCBI Taxonomy" id="56"/>
    <lineage>
        <taxon>Bacteria</taxon>
        <taxon>Pseudomonadati</taxon>
        <taxon>Myxococcota</taxon>
        <taxon>Polyangia</taxon>
        <taxon>Polyangiales</taxon>
        <taxon>Polyangiaceae</taxon>
        <taxon>Sorangium</taxon>
    </lineage>
</organism>
<evidence type="ECO:0000313" key="2">
    <source>
        <dbReference type="Proteomes" id="UP000295781"/>
    </source>
</evidence>
<dbReference type="Proteomes" id="UP000295781">
    <property type="component" value="Chromosome"/>
</dbReference>
<evidence type="ECO:0008006" key="3">
    <source>
        <dbReference type="Google" id="ProtNLM"/>
    </source>
</evidence>
<dbReference type="OrthoDB" id="9771966at2"/>
<gene>
    <name evidence="1" type="ORF">SOCEGT47_074560</name>
</gene>
<dbReference type="Gene3D" id="3.40.720.10">
    <property type="entry name" value="Alkaline Phosphatase, subunit A"/>
    <property type="match status" value="1"/>
</dbReference>
<protein>
    <recommendedName>
        <fullName evidence="3">Phosphodiesterase</fullName>
    </recommendedName>
</protein>
<proteinExistence type="predicted"/>
<dbReference type="Pfam" id="PF01663">
    <property type="entry name" value="Phosphodiest"/>
    <property type="match status" value="1"/>
</dbReference>
<dbReference type="RefSeq" id="WP_129354786.1">
    <property type="nucleotide sequence ID" value="NZ_CP012670.1"/>
</dbReference>
<dbReference type="InterPro" id="IPR002591">
    <property type="entry name" value="Phosphodiest/P_Trfase"/>
</dbReference>
<dbReference type="InterPro" id="IPR017850">
    <property type="entry name" value="Alkaline_phosphatase_core_sf"/>
</dbReference>